<name>A0A8J7E1D3_9CYAN</name>
<evidence type="ECO:0000256" key="1">
    <source>
        <dbReference type="SAM" id="Coils"/>
    </source>
</evidence>
<evidence type="ECO:0000313" key="2">
    <source>
        <dbReference type="EMBL" id="MBE9118512.1"/>
    </source>
</evidence>
<dbReference type="InterPro" id="IPR014947">
    <property type="entry name" value="DUF1818"/>
</dbReference>
<dbReference type="InterPro" id="IPR009044">
    <property type="entry name" value="ssDNA-bd_transcriptional_reg"/>
</dbReference>
<dbReference type="AlphaFoldDB" id="A0A8J7E1D3"/>
<protein>
    <submittedName>
        <fullName evidence="2">DUF1818 family protein</fullName>
    </submittedName>
</protein>
<dbReference type="Gene3D" id="2.30.31.10">
    <property type="entry name" value="Transcriptional Coactivator Pc4, Chain A"/>
    <property type="match status" value="1"/>
</dbReference>
<reference evidence="2" key="1">
    <citation type="submission" date="2020-10" db="EMBL/GenBank/DDBJ databases">
        <authorList>
            <person name="Castelo-Branco R."/>
            <person name="Eusebio N."/>
            <person name="Adriana R."/>
            <person name="Vieira A."/>
            <person name="Brugerolle De Fraissinette N."/>
            <person name="Rezende De Castro R."/>
            <person name="Schneider M.P."/>
            <person name="Vasconcelos V."/>
            <person name="Leao P.N."/>
        </authorList>
    </citation>
    <scope>NUCLEOTIDE SEQUENCE</scope>
    <source>
        <strain evidence="2">LEGE 07157</strain>
    </source>
</reference>
<dbReference type="Pfam" id="PF08848">
    <property type="entry name" value="DUF1818"/>
    <property type="match status" value="1"/>
</dbReference>
<keyword evidence="1" id="KW-0175">Coiled coil</keyword>
<dbReference type="GO" id="GO:0006355">
    <property type="term" value="P:regulation of DNA-templated transcription"/>
    <property type="evidence" value="ECO:0007669"/>
    <property type="project" value="InterPro"/>
</dbReference>
<accession>A0A8J7E1D3</accession>
<dbReference type="SUPFAM" id="SSF54447">
    <property type="entry name" value="ssDNA-binding transcriptional regulator domain"/>
    <property type="match status" value="1"/>
</dbReference>
<proteinExistence type="predicted"/>
<keyword evidence="3" id="KW-1185">Reference proteome</keyword>
<organism evidence="2 3">
    <name type="scientific">Lusitaniella coriacea LEGE 07157</name>
    <dbReference type="NCBI Taxonomy" id="945747"/>
    <lineage>
        <taxon>Bacteria</taxon>
        <taxon>Bacillati</taxon>
        <taxon>Cyanobacteriota</taxon>
        <taxon>Cyanophyceae</taxon>
        <taxon>Spirulinales</taxon>
        <taxon>Lusitaniellaceae</taxon>
        <taxon>Lusitaniella</taxon>
    </lineage>
</organism>
<sequence>MLDNQVIKTGIGWRLGWNPQAPVYQGLVGGNDWAFELTAAELDDFCRLLEQLAQTMSQMENELMDEERVACEVESDVLWLEAEGYPNSFEVRLILNTGRQCEGNWSETVVPELIEAARGLKVF</sequence>
<evidence type="ECO:0000313" key="3">
    <source>
        <dbReference type="Proteomes" id="UP000654482"/>
    </source>
</evidence>
<comment type="caution">
    <text evidence="2">The sequence shown here is derived from an EMBL/GenBank/DDBJ whole genome shotgun (WGS) entry which is preliminary data.</text>
</comment>
<dbReference type="RefSeq" id="WP_194031595.1">
    <property type="nucleotide sequence ID" value="NZ_JADEWZ010000049.1"/>
</dbReference>
<dbReference type="GO" id="GO:0003677">
    <property type="term" value="F:DNA binding"/>
    <property type="evidence" value="ECO:0007669"/>
    <property type="project" value="InterPro"/>
</dbReference>
<feature type="coiled-coil region" evidence="1">
    <location>
        <begin position="42"/>
        <end position="69"/>
    </location>
</feature>
<gene>
    <name evidence="2" type="ORF">IQ249_21715</name>
</gene>
<dbReference type="EMBL" id="JADEWZ010000049">
    <property type="protein sequence ID" value="MBE9118512.1"/>
    <property type="molecule type" value="Genomic_DNA"/>
</dbReference>
<dbReference type="Proteomes" id="UP000654482">
    <property type="component" value="Unassembled WGS sequence"/>
</dbReference>